<proteinExistence type="predicted"/>
<keyword evidence="3" id="KW-1185">Reference proteome</keyword>
<gene>
    <name evidence="2" type="ORF">BQ4739_LOCUS7810</name>
</gene>
<dbReference type="AlphaFoldDB" id="A0A383VRK9"/>
<name>A0A383VRK9_TETOB</name>
<evidence type="ECO:0000256" key="1">
    <source>
        <dbReference type="SAM" id="MobiDB-lite"/>
    </source>
</evidence>
<evidence type="ECO:0000313" key="3">
    <source>
        <dbReference type="Proteomes" id="UP000256970"/>
    </source>
</evidence>
<feature type="region of interest" description="Disordered" evidence="1">
    <location>
        <begin position="1"/>
        <end position="44"/>
    </location>
</feature>
<protein>
    <submittedName>
        <fullName evidence="2">Uncharacterized protein</fullName>
    </submittedName>
</protein>
<evidence type="ECO:0000313" key="2">
    <source>
        <dbReference type="EMBL" id="SZX67412.1"/>
    </source>
</evidence>
<organism evidence="2 3">
    <name type="scientific">Tetradesmus obliquus</name>
    <name type="common">Green alga</name>
    <name type="synonym">Acutodesmus obliquus</name>
    <dbReference type="NCBI Taxonomy" id="3088"/>
    <lineage>
        <taxon>Eukaryota</taxon>
        <taxon>Viridiplantae</taxon>
        <taxon>Chlorophyta</taxon>
        <taxon>core chlorophytes</taxon>
        <taxon>Chlorophyceae</taxon>
        <taxon>CS clade</taxon>
        <taxon>Sphaeropleales</taxon>
        <taxon>Scenedesmaceae</taxon>
        <taxon>Tetradesmus</taxon>
    </lineage>
</organism>
<feature type="compositionally biased region" description="Low complexity" evidence="1">
    <location>
        <begin position="92"/>
        <end position="115"/>
    </location>
</feature>
<dbReference type="EMBL" id="FNXT01000793">
    <property type="protein sequence ID" value="SZX67412.1"/>
    <property type="molecule type" value="Genomic_DNA"/>
</dbReference>
<accession>A0A383VRK9</accession>
<feature type="compositionally biased region" description="Low complexity" evidence="1">
    <location>
        <begin position="1"/>
        <end position="25"/>
    </location>
</feature>
<dbReference type="Proteomes" id="UP000256970">
    <property type="component" value="Unassembled WGS sequence"/>
</dbReference>
<sequence length="115" mass="11794">MQGRSSSTCTSASSSSSSSSRSSSTVDDVVGKEPRKRTGSTWQAGRGCTATEQEFFVGAQHFEHCCTLWPAADAGCSSEKTACGCAYEPQHSNSSSSSSSSSSEDTSVSTSVAAL</sequence>
<reference evidence="2 3" key="1">
    <citation type="submission" date="2016-10" db="EMBL/GenBank/DDBJ databases">
        <authorList>
            <person name="Cai Z."/>
        </authorList>
    </citation>
    <scope>NUCLEOTIDE SEQUENCE [LARGE SCALE GENOMIC DNA]</scope>
</reference>
<feature type="region of interest" description="Disordered" evidence="1">
    <location>
        <begin position="87"/>
        <end position="115"/>
    </location>
</feature>